<accession>A0A498Q156</accession>
<organism evidence="1 2">
    <name type="scientific">Mycobacterium innocens</name>
    <dbReference type="NCBI Taxonomy" id="2341083"/>
    <lineage>
        <taxon>Bacteria</taxon>
        <taxon>Bacillati</taxon>
        <taxon>Actinomycetota</taxon>
        <taxon>Actinomycetes</taxon>
        <taxon>Mycobacteriales</taxon>
        <taxon>Mycobacteriaceae</taxon>
        <taxon>Mycobacterium</taxon>
    </lineage>
</organism>
<gene>
    <name evidence="1" type="ORF">LAUMK13_02032</name>
</gene>
<keyword evidence="2" id="KW-1185">Reference proteome</keyword>
<reference evidence="1 2" key="1">
    <citation type="submission" date="2018-09" db="EMBL/GenBank/DDBJ databases">
        <authorList>
            <person name="Tagini F."/>
        </authorList>
    </citation>
    <scope>NUCLEOTIDE SEQUENCE [LARGE SCALE GENOMIC DNA]</scope>
    <source>
        <strain evidence="1 2">MK13</strain>
    </source>
</reference>
<evidence type="ECO:0000313" key="1">
    <source>
        <dbReference type="EMBL" id="VBA38262.1"/>
    </source>
</evidence>
<name>A0A498Q156_9MYCO</name>
<dbReference type="EMBL" id="UPHQ01000090">
    <property type="protein sequence ID" value="VBA38262.1"/>
    <property type="molecule type" value="Genomic_DNA"/>
</dbReference>
<dbReference type="AlphaFoldDB" id="A0A498Q156"/>
<dbReference type="RefSeq" id="WP_122508757.1">
    <property type="nucleotide sequence ID" value="NZ_UPHQ01000090.1"/>
</dbReference>
<proteinExistence type="predicted"/>
<dbReference type="Proteomes" id="UP000267289">
    <property type="component" value="Unassembled WGS sequence"/>
</dbReference>
<protein>
    <submittedName>
        <fullName evidence="1">Uncharacterized protein</fullName>
    </submittedName>
</protein>
<sequence length="87" mass="9072">MPVNNLGRGRLTLLLNNEIGVFVRPARGAALSALAGDLPAPVLGELLGLSVSAATRWVALAARDDADYVAARIANPPQTTRSRKADP</sequence>
<dbReference type="OrthoDB" id="3405537at2"/>
<evidence type="ECO:0000313" key="2">
    <source>
        <dbReference type="Proteomes" id="UP000267289"/>
    </source>
</evidence>